<dbReference type="KEGG" id="amob:HG15A2_49330"/>
<evidence type="ECO:0000313" key="2">
    <source>
        <dbReference type="EMBL" id="QDT01586.1"/>
    </source>
</evidence>
<dbReference type="EMBL" id="CP036263">
    <property type="protein sequence ID" value="QDT01586.1"/>
    <property type="molecule type" value="Genomic_DNA"/>
</dbReference>
<dbReference type="Proteomes" id="UP000319852">
    <property type="component" value="Chromosome"/>
</dbReference>
<proteinExistence type="predicted"/>
<dbReference type="InterPro" id="IPR013424">
    <property type="entry name" value="Ice-binding_C"/>
</dbReference>
<dbReference type="OrthoDB" id="279348at2"/>
<reference evidence="2 3" key="1">
    <citation type="submission" date="2019-02" db="EMBL/GenBank/DDBJ databases">
        <title>Deep-cultivation of Planctomycetes and their phenomic and genomic characterization uncovers novel biology.</title>
        <authorList>
            <person name="Wiegand S."/>
            <person name="Jogler M."/>
            <person name="Boedeker C."/>
            <person name="Pinto D."/>
            <person name="Vollmers J."/>
            <person name="Rivas-Marin E."/>
            <person name="Kohn T."/>
            <person name="Peeters S.H."/>
            <person name="Heuer A."/>
            <person name="Rast P."/>
            <person name="Oberbeckmann S."/>
            <person name="Bunk B."/>
            <person name="Jeske O."/>
            <person name="Meyerdierks A."/>
            <person name="Storesund J.E."/>
            <person name="Kallscheuer N."/>
            <person name="Luecker S."/>
            <person name="Lage O.M."/>
            <person name="Pohl T."/>
            <person name="Merkel B.J."/>
            <person name="Hornburger P."/>
            <person name="Mueller R.-W."/>
            <person name="Bruemmer F."/>
            <person name="Labrenz M."/>
            <person name="Spormann A.M."/>
            <person name="Op den Camp H."/>
            <person name="Overmann J."/>
            <person name="Amann R."/>
            <person name="Jetten M.S.M."/>
            <person name="Mascher T."/>
            <person name="Medema M.H."/>
            <person name="Devos D.P."/>
            <person name="Kaster A.-K."/>
            <person name="Ovreas L."/>
            <person name="Rohde M."/>
            <person name="Galperin M.Y."/>
            <person name="Jogler C."/>
        </authorList>
    </citation>
    <scope>NUCLEOTIDE SEQUENCE [LARGE SCALE GENOMIC DNA]</scope>
    <source>
        <strain evidence="2 3">HG15A2</strain>
    </source>
</reference>
<name>A0A517N377_9BACT</name>
<sequence length="309" mass="31982" precursor="true">MTANFQSLSILSAFLVSILATSASAADTVFTIDEQQSSLTIEASTEFGFTFSDTDTQMLGGTIDATFDFGNAGGFPTTADFTVTGAEVSPLSSFLFTLGSPPNFGVNVSVNDAVADVTTLTPPATLTMLPTGAIRYEFDASAFIITLNQGTVVSTGAVNDTIDLADTPVIGNASPGTLGQITFTPNGMSGSLTMIDAFLELPVQFIEDVDVDGQIVTLDVEGDIFANSSFLLDLTGSTADTEPDGDVDGADFLSLQVNNPSLIPTWQTEYGQGALVSSVYSSTGAVPEPTSLALLLLAAVMSQVGRNKL</sequence>
<organism evidence="2 3">
    <name type="scientific">Adhaeretor mobilis</name>
    <dbReference type="NCBI Taxonomy" id="1930276"/>
    <lineage>
        <taxon>Bacteria</taxon>
        <taxon>Pseudomonadati</taxon>
        <taxon>Planctomycetota</taxon>
        <taxon>Planctomycetia</taxon>
        <taxon>Pirellulales</taxon>
        <taxon>Lacipirellulaceae</taxon>
        <taxon>Adhaeretor</taxon>
    </lineage>
</organism>
<keyword evidence="1" id="KW-0732">Signal</keyword>
<gene>
    <name evidence="2" type="ORF">HG15A2_49330</name>
</gene>
<protein>
    <recommendedName>
        <fullName evidence="4">PEP-CTERM protein-sorting domain-containing protein</fullName>
    </recommendedName>
</protein>
<dbReference type="AlphaFoldDB" id="A0A517N377"/>
<evidence type="ECO:0008006" key="4">
    <source>
        <dbReference type="Google" id="ProtNLM"/>
    </source>
</evidence>
<feature type="signal peptide" evidence="1">
    <location>
        <begin position="1"/>
        <end position="25"/>
    </location>
</feature>
<dbReference type="NCBIfam" id="TIGR02595">
    <property type="entry name" value="PEP_CTERM"/>
    <property type="match status" value="1"/>
</dbReference>
<keyword evidence="3" id="KW-1185">Reference proteome</keyword>
<evidence type="ECO:0000256" key="1">
    <source>
        <dbReference type="SAM" id="SignalP"/>
    </source>
</evidence>
<evidence type="ECO:0000313" key="3">
    <source>
        <dbReference type="Proteomes" id="UP000319852"/>
    </source>
</evidence>
<feature type="chain" id="PRO_5022187243" description="PEP-CTERM protein-sorting domain-containing protein" evidence="1">
    <location>
        <begin position="26"/>
        <end position="309"/>
    </location>
</feature>
<dbReference type="RefSeq" id="WP_145063800.1">
    <property type="nucleotide sequence ID" value="NZ_CP036263.1"/>
</dbReference>
<accession>A0A517N377</accession>